<dbReference type="WBParaSite" id="GPUH_0000034201-mRNA-1">
    <property type="protein sequence ID" value="GPUH_0000034201-mRNA-1"/>
    <property type="gene ID" value="GPUH_0000034201"/>
</dbReference>
<dbReference type="InterPro" id="IPR016187">
    <property type="entry name" value="CTDL_fold"/>
</dbReference>
<reference evidence="1 2" key="2">
    <citation type="submission" date="2018-11" db="EMBL/GenBank/DDBJ databases">
        <authorList>
            <consortium name="Pathogen Informatics"/>
        </authorList>
    </citation>
    <scope>NUCLEOTIDE SEQUENCE [LARGE SCALE GENOMIC DNA]</scope>
</reference>
<evidence type="ECO:0000313" key="3">
    <source>
        <dbReference type="WBParaSite" id="GPUH_0000034201-mRNA-1"/>
    </source>
</evidence>
<dbReference type="AlphaFoldDB" id="A0A183CV52"/>
<dbReference type="InterPro" id="IPR016186">
    <property type="entry name" value="C-type_lectin-like/link_sf"/>
</dbReference>
<accession>A0A183CV52</accession>
<organism evidence="3">
    <name type="scientific">Gongylonema pulchrum</name>
    <dbReference type="NCBI Taxonomy" id="637853"/>
    <lineage>
        <taxon>Eukaryota</taxon>
        <taxon>Metazoa</taxon>
        <taxon>Ecdysozoa</taxon>
        <taxon>Nematoda</taxon>
        <taxon>Chromadorea</taxon>
        <taxon>Rhabditida</taxon>
        <taxon>Spirurina</taxon>
        <taxon>Spiruromorpha</taxon>
        <taxon>Spiruroidea</taxon>
        <taxon>Gongylonematidae</taxon>
        <taxon>Gongylonema</taxon>
    </lineage>
</organism>
<dbReference type="SUPFAM" id="SSF56436">
    <property type="entry name" value="C-type lectin-like"/>
    <property type="match status" value="1"/>
</dbReference>
<proteinExistence type="predicted"/>
<sequence length="120" mass="14187">MVAALQMWIVAHYPPANPAMWPERTVHIGLHLVERKNSTDQEWRWLENKNKPQLGNFLELREWEAILKTNETKEAEPEERGRCAVLSIDNLVLRAVKCHELVNRFICERNESQHHEVCCY</sequence>
<evidence type="ECO:0000313" key="1">
    <source>
        <dbReference type="EMBL" id="VDK27901.1"/>
    </source>
</evidence>
<protein>
    <submittedName>
        <fullName evidence="3">C-type lectin domain-containing protein</fullName>
    </submittedName>
</protein>
<gene>
    <name evidence="1" type="ORF">GPUH_LOCUS343</name>
</gene>
<dbReference type="Gene3D" id="3.10.100.10">
    <property type="entry name" value="Mannose-Binding Protein A, subunit A"/>
    <property type="match status" value="1"/>
</dbReference>
<keyword evidence="2" id="KW-1185">Reference proteome</keyword>
<dbReference type="Proteomes" id="UP000271098">
    <property type="component" value="Unassembled WGS sequence"/>
</dbReference>
<reference evidence="3" key="1">
    <citation type="submission" date="2016-06" db="UniProtKB">
        <authorList>
            <consortium name="WormBaseParasite"/>
        </authorList>
    </citation>
    <scope>IDENTIFICATION</scope>
</reference>
<dbReference type="OrthoDB" id="6337382at2759"/>
<evidence type="ECO:0000313" key="2">
    <source>
        <dbReference type="Proteomes" id="UP000271098"/>
    </source>
</evidence>
<name>A0A183CV52_9BILA</name>
<dbReference type="EMBL" id="UYRT01000280">
    <property type="protein sequence ID" value="VDK27901.1"/>
    <property type="molecule type" value="Genomic_DNA"/>
</dbReference>